<dbReference type="PANTHER" id="PTHR15495">
    <property type="entry name" value="NEGATIVE REGULATOR OF VESICLE FORMATION-RELATED"/>
    <property type="match status" value="1"/>
</dbReference>
<dbReference type="GO" id="GO:0006888">
    <property type="term" value="P:endoplasmic reticulum to Golgi vesicle-mediated transport"/>
    <property type="evidence" value="ECO:0007669"/>
    <property type="project" value="TreeGrafter"/>
</dbReference>
<feature type="transmembrane region" description="Helical" evidence="7">
    <location>
        <begin position="1466"/>
        <end position="1484"/>
    </location>
</feature>
<protein>
    <recommendedName>
        <fullName evidence="9">GPI inositol-deacylase PGAP1-like alpha/beta domain-containing protein</fullName>
    </recommendedName>
</protein>
<feature type="compositionally biased region" description="Gly residues" evidence="6">
    <location>
        <begin position="703"/>
        <end position="724"/>
    </location>
</feature>
<name>A0A2V0NNV8_9CHLO</name>
<feature type="region of interest" description="Disordered" evidence="6">
    <location>
        <begin position="558"/>
        <end position="607"/>
    </location>
</feature>
<keyword evidence="2 7" id="KW-0812">Transmembrane</keyword>
<dbReference type="GO" id="GO:0005783">
    <property type="term" value="C:endoplasmic reticulum"/>
    <property type="evidence" value="ECO:0007669"/>
    <property type="project" value="TreeGrafter"/>
</dbReference>
<evidence type="ECO:0000256" key="2">
    <source>
        <dbReference type="ARBA" id="ARBA00022692"/>
    </source>
</evidence>
<dbReference type="EMBL" id="BDRX01000009">
    <property type="protein sequence ID" value="GBF89291.1"/>
    <property type="molecule type" value="Genomic_DNA"/>
</dbReference>
<proteinExistence type="predicted"/>
<feature type="compositionally biased region" description="Low complexity" evidence="6">
    <location>
        <begin position="359"/>
        <end position="374"/>
    </location>
</feature>
<feature type="compositionally biased region" description="Low complexity" evidence="6">
    <location>
        <begin position="578"/>
        <end position="587"/>
    </location>
</feature>
<evidence type="ECO:0000256" key="4">
    <source>
        <dbReference type="ARBA" id="ARBA00022989"/>
    </source>
</evidence>
<gene>
    <name evidence="10" type="ORF">Rsub_02168</name>
</gene>
<dbReference type="PANTHER" id="PTHR15495:SF7">
    <property type="entry name" value="GPI INOSITOL-DEACYLASE"/>
    <property type="match status" value="1"/>
</dbReference>
<feature type="compositionally biased region" description="Gly residues" evidence="6">
    <location>
        <begin position="588"/>
        <end position="607"/>
    </location>
</feature>
<keyword evidence="11" id="KW-1185">Reference proteome</keyword>
<keyword evidence="8" id="KW-0732">Signal</keyword>
<feature type="compositionally biased region" description="Low complexity" evidence="6">
    <location>
        <begin position="1433"/>
        <end position="1444"/>
    </location>
</feature>
<reference evidence="10 11" key="1">
    <citation type="journal article" date="2018" name="Sci. Rep.">
        <title>Raphidocelis subcapitata (=Pseudokirchneriella subcapitata) provides an insight into genome evolution and environmental adaptations in the Sphaeropleales.</title>
        <authorList>
            <person name="Suzuki S."/>
            <person name="Yamaguchi H."/>
            <person name="Nakajima N."/>
            <person name="Kawachi M."/>
        </authorList>
    </citation>
    <scope>NUCLEOTIDE SEQUENCE [LARGE SCALE GENOMIC DNA]</scope>
    <source>
        <strain evidence="10 11">NIES-35</strain>
    </source>
</reference>
<keyword evidence="5 7" id="KW-0472">Membrane</keyword>
<comment type="caution">
    <text evidence="10">The sequence shown here is derived from an EMBL/GenBank/DDBJ whole genome shotgun (WGS) entry which is preliminary data.</text>
</comment>
<evidence type="ECO:0000256" key="3">
    <source>
        <dbReference type="ARBA" id="ARBA00022801"/>
    </source>
</evidence>
<evidence type="ECO:0000259" key="9">
    <source>
        <dbReference type="Pfam" id="PF07819"/>
    </source>
</evidence>
<keyword evidence="4 7" id="KW-1133">Transmembrane helix</keyword>
<dbReference type="OrthoDB" id="348976at2759"/>
<feature type="signal peptide" evidence="8">
    <location>
        <begin position="1"/>
        <end position="25"/>
    </location>
</feature>
<evidence type="ECO:0000256" key="6">
    <source>
        <dbReference type="SAM" id="MobiDB-lite"/>
    </source>
</evidence>
<evidence type="ECO:0000313" key="11">
    <source>
        <dbReference type="Proteomes" id="UP000247498"/>
    </source>
</evidence>
<evidence type="ECO:0000256" key="5">
    <source>
        <dbReference type="ARBA" id="ARBA00023136"/>
    </source>
</evidence>
<keyword evidence="3" id="KW-0378">Hydrolase</keyword>
<dbReference type="GO" id="GO:0050185">
    <property type="term" value="F:phosphatidylinositol deacylase activity"/>
    <property type="evidence" value="ECO:0007669"/>
    <property type="project" value="TreeGrafter"/>
</dbReference>
<feature type="compositionally biased region" description="Low complexity" evidence="6">
    <location>
        <begin position="387"/>
        <end position="404"/>
    </location>
</feature>
<evidence type="ECO:0000256" key="1">
    <source>
        <dbReference type="ARBA" id="ARBA00004308"/>
    </source>
</evidence>
<dbReference type="InterPro" id="IPR039529">
    <property type="entry name" value="PGAP1/BST1"/>
</dbReference>
<dbReference type="Proteomes" id="UP000247498">
    <property type="component" value="Unassembled WGS sequence"/>
</dbReference>
<feature type="compositionally biased region" description="Low complexity" evidence="6">
    <location>
        <begin position="1350"/>
        <end position="1361"/>
    </location>
</feature>
<accession>A0A2V0NNV8</accession>
<feature type="compositionally biased region" description="Low complexity" evidence="6">
    <location>
        <begin position="1248"/>
        <end position="1271"/>
    </location>
</feature>
<feature type="domain" description="GPI inositol-deacylase PGAP1-like alpha/beta" evidence="9">
    <location>
        <begin position="52"/>
        <end position="335"/>
    </location>
</feature>
<dbReference type="InParanoid" id="A0A2V0NNV8"/>
<feature type="compositionally biased region" description="Basic residues" evidence="6">
    <location>
        <begin position="406"/>
        <end position="415"/>
    </location>
</feature>
<sequence>MRVLLALAAATAVLLCGTAWHVASAQRRSAGCEMTYMYAQYVPIPVEGDTPPSGHPALFIPGNAGSYQQVRSIASETSREWRRRAARRGGAAGGPDIDWYVIDTNEELSAFDSVLLEHQAAFALACLRHLAARYALPRPGAGGGGGGGGGAGGGSRGSGGGGGGDGSSSGSGVGGGHAGSGGGHAGSSHAGPGEGGVGGGILLFGHSMGGVVARLALLSARRDPYLGPRAASLLLTAASPQAASPVMLHPAMGRLYRRLADEGLPGDVPVISINGGARDLQVAEPLTSLRGLAPDATLAFEASAPDVPGVWAQAGHNEIAWCNQLLRRLAVLLLSLLEPRGAGGDDAGGGGGGGAQPRAMVGRAEAQAGAAGEASADEVRQQEGTRQQQQVQAQQQVQQQQQQQHTRPRRRGADRHRRDGDAALIRFFLHGRAVYSLAAAPLAAAAAAEAAAAPNATAAAFAPPFAGPRAALDAAVGPRPCLSRGLPSNAAAAARGAEEAAHDASLFLNGSQQSAAGGGRLLTWDAAQFRPGARGGLLVAVSAAKPCEGFRLWLELPDGRPEAGAGRPAAAERDRGARGNASSDASSGGDGGSSGDGGRGGGGGGGGGAEIDLSHLAAPLPCVDAAAALRVKDPEKWQDVLKGRDYLTPSAWLLRVPAPLLARAARVHLWLAPKGSPPDGGGGAGGARGPWASAAVQWLGEWPGEGGPPGEGPGPAAGRGGPGGAPAVPGGELRLGPAAALRAAGAARSEGGPAVLRLRLSWPALTRHASLRWQATGGPVSGCWAPALISADADGGGERVRAAVGAADALPLSPGAAGGGGGGGGGGEGEGVRLVLLDPRCGYRLWLGWDVFGPLWTLLLGHSSVALGLGVALLLLALSHQLSALVQLAAAEAGAQLPDSFWGSCGGGGSGVDCGGGGSFSAAGPLPAGGRESPPWPRRAPSLSLGGANLAPPAPTSFRRSLDSVLSDRRVWLAGAALLLSLLALEWAAGGGRAAAVAAVAREAGAAGDPAAPLRAALRAALGAAGLRRLMPRPHPLGVAFLALVAVTLLLLSAQLTVWLKCACGGVAALALRLGRRAAAAAAPAPGCGGGGGTGGGVWAALPHSDAASAALPAPPRRLTRSLLAAPAALLAACVAGPPGGRLRLGCAPLGARRGTRGGGGGGGAGGGQGAVAAAAAAAWPVLRGVAQLLLAALLCTPHPAIGLGLAISVVFVTWTPPRITALLIQLSKPEVPLAALLRAPAPPPPSRAASPRPAPCAASPAGASAPAPSPGAALLPAGSAALDGGDAAPGDAGAAAPAAAAAAAAAARLASPFGPASLRAPSRGSLRDAASAGGAAAAGGALSDDDGPSPDGVAVSGGARVAGRGSAAALRRAGTASRSCGRLSALADAAVALGPPGAGPRAGAALGGAGEAAAPLLAAAARPPSRERSSSRSRAGGLQRGAAPAASLAPSEVERMRQLMHQGWLLLYGCCLLLLLPSFVAWLKLPFGQHHAAHPLDALACAPIVLHCLALARGGAAAYSGLPRGWFFADIGGGAGGGSIGGGGGGGGAGGAWDQGQGPLPPPHALHKRCLRLLAAWVFLGSLQAGACGALAACSAAAALMLAGHGAAGAAAAAWRRAGGGAGGRAAAGDAALKKRG</sequence>
<feature type="region of interest" description="Disordered" evidence="6">
    <location>
        <begin position="923"/>
        <end position="944"/>
    </location>
</feature>
<evidence type="ECO:0000256" key="8">
    <source>
        <dbReference type="SAM" id="SignalP"/>
    </source>
</evidence>
<dbReference type="Pfam" id="PF07819">
    <property type="entry name" value="PGAP1"/>
    <property type="match status" value="1"/>
</dbReference>
<dbReference type="GO" id="GO:0006505">
    <property type="term" value="P:GPI anchor metabolic process"/>
    <property type="evidence" value="ECO:0007669"/>
    <property type="project" value="TreeGrafter"/>
</dbReference>
<feature type="chain" id="PRO_5016123950" description="GPI inositol-deacylase PGAP1-like alpha/beta domain-containing protein" evidence="8">
    <location>
        <begin position="26"/>
        <end position="1638"/>
    </location>
</feature>
<feature type="region of interest" description="Disordered" evidence="6">
    <location>
        <begin position="1242"/>
        <end position="1271"/>
    </location>
</feature>
<dbReference type="InterPro" id="IPR012908">
    <property type="entry name" value="PGAP1-ab_dom-like"/>
</dbReference>
<dbReference type="STRING" id="307507.A0A2V0NNV8"/>
<feature type="region of interest" description="Disordered" evidence="6">
    <location>
        <begin position="700"/>
        <end position="732"/>
    </location>
</feature>
<evidence type="ECO:0000256" key="7">
    <source>
        <dbReference type="SAM" id="Phobius"/>
    </source>
</evidence>
<organism evidence="10 11">
    <name type="scientific">Raphidocelis subcapitata</name>
    <dbReference type="NCBI Taxonomy" id="307507"/>
    <lineage>
        <taxon>Eukaryota</taxon>
        <taxon>Viridiplantae</taxon>
        <taxon>Chlorophyta</taxon>
        <taxon>core chlorophytes</taxon>
        <taxon>Chlorophyceae</taxon>
        <taxon>CS clade</taxon>
        <taxon>Sphaeropleales</taxon>
        <taxon>Selenastraceae</taxon>
        <taxon>Raphidocelis</taxon>
    </lineage>
</organism>
<feature type="region of interest" description="Disordered" evidence="6">
    <location>
        <begin position="1337"/>
        <end position="1361"/>
    </location>
</feature>
<feature type="region of interest" description="Disordered" evidence="6">
    <location>
        <begin position="142"/>
        <end position="192"/>
    </location>
</feature>
<dbReference type="GO" id="GO:0016020">
    <property type="term" value="C:membrane"/>
    <property type="evidence" value="ECO:0007669"/>
    <property type="project" value="GOC"/>
</dbReference>
<feature type="compositionally biased region" description="Gly residues" evidence="6">
    <location>
        <begin position="142"/>
        <end position="185"/>
    </location>
</feature>
<feature type="region of interest" description="Disordered" evidence="6">
    <location>
        <begin position="342"/>
        <end position="417"/>
    </location>
</feature>
<feature type="region of interest" description="Disordered" evidence="6">
    <location>
        <begin position="1419"/>
        <end position="1450"/>
    </location>
</feature>
<evidence type="ECO:0000313" key="10">
    <source>
        <dbReference type="EMBL" id="GBF89291.1"/>
    </source>
</evidence>
<comment type="subcellular location">
    <subcellularLocation>
        <location evidence="1">Endomembrane system</location>
    </subcellularLocation>
</comment>
<feature type="transmembrane region" description="Helical" evidence="7">
    <location>
        <begin position="1037"/>
        <end position="1060"/>
    </location>
</feature>
<feature type="compositionally biased region" description="Gly residues" evidence="6">
    <location>
        <begin position="342"/>
        <end position="355"/>
    </location>
</feature>